<dbReference type="InterPro" id="IPR000045">
    <property type="entry name" value="Prepilin_IV_endopep_pep"/>
</dbReference>
<evidence type="ECO:0000256" key="1">
    <source>
        <dbReference type="ARBA" id="ARBA00005801"/>
    </source>
</evidence>
<comment type="caution">
    <text evidence="5">The sequence shown here is derived from an EMBL/GenBank/DDBJ whole genome shotgun (WGS) entry which is preliminary data.</text>
</comment>
<feature type="transmembrane region" description="Helical" evidence="3">
    <location>
        <begin position="12"/>
        <end position="29"/>
    </location>
</feature>
<dbReference type="GO" id="GO:0006465">
    <property type="term" value="P:signal peptide processing"/>
    <property type="evidence" value="ECO:0007669"/>
    <property type="project" value="TreeGrafter"/>
</dbReference>
<keyword evidence="6" id="KW-1185">Reference proteome</keyword>
<dbReference type="GO" id="GO:0005886">
    <property type="term" value="C:plasma membrane"/>
    <property type="evidence" value="ECO:0007669"/>
    <property type="project" value="TreeGrafter"/>
</dbReference>
<gene>
    <name evidence="5" type="ORF">B5V03_34520</name>
</gene>
<protein>
    <submittedName>
        <fullName evidence="5">Prepilin peptidase</fullName>
    </submittedName>
</protein>
<dbReference type="Pfam" id="PF01478">
    <property type="entry name" value="Peptidase_A24"/>
    <property type="match status" value="1"/>
</dbReference>
<organism evidence="5 6">
    <name type="scientific">Bradyrhizobium betae</name>
    <dbReference type="NCBI Taxonomy" id="244734"/>
    <lineage>
        <taxon>Bacteria</taxon>
        <taxon>Pseudomonadati</taxon>
        <taxon>Pseudomonadota</taxon>
        <taxon>Alphaproteobacteria</taxon>
        <taxon>Hyphomicrobiales</taxon>
        <taxon>Nitrobacteraceae</taxon>
        <taxon>Bradyrhizobium</taxon>
    </lineage>
</organism>
<feature type="transmembrane region" description="Helical" evidence="3">
    <location>
        <begin position="91"/>
        <end position="111"/>
    </location>
</feature>
<feature type="transmembrane region" description="Helical" evidence="3">
    <location>
        <begin position="166"/>
        <end position="185"/>
    </location>
</feature>
<dbReference type="EMBL" id="MZXW01000050">
    <property type="protein sequence ID" value="RXT36747.1"/>
    <property type="molecule type" value="Genomic_DNA"/>
</dbReference>
<dbReference type="GO" id="GO:0004190">
    <property type="term" value="F:aspartic-type endopeptidase activity"/>
    <property type="evidence" value="ECO:0007669"/>
    <property type="project" value="InterPro"/>
</dbReference>
<evidence type="ECO:0000256" key="3">
    <source>
        <dbReference type="SAM" id="Phobius"/>
    </source>
</evidence>
<accession>A0A4Q1UQU0</accession>
<dbReference type="Gene3D" id="1.20.120.1220">
    <property type="match status" value="1"/>
</dbReference>
<feature type="domain" description="Prepilin type IV endopeptidase peptidase" evidence="4">
    <location>
        <begin position="41"/>
        <end position="151"/>
    </location>
</feature>
<keyword evidence="3" id="KW-0812">Transmembrane</keyword>
<keyword evidence="3" id="KW-0472">Membrane</keyword>
<evidence type="ECO:0000313" key="6">
    <source>
        <dbReference type="Proteomes" id="UP000290819"/>
    </source>
</evidence>
<proteinExistence type="inferred from homology"/>
<dbReference type="Proteomes" id="UP000290819">
    <property type="component" value="Unassembled WGS sequence"/>
</dbReference>
<dbReference type="PANTHER" id="PTHR30487:SF0">
    <property type="entry name" value="PREPILIN LEADER PEPTIDASE_N-METHYLTRANSFERASE-RELATED"/>
    <property type="match status" value="1"/>
</dbReference>
<feature type="transmembrane region" description="Helical" evidence="3">
    <location>
        <begin position="58"/>
        <end position="79"/>
    </location>
</feature>
<dbReference type="AlphaFoldDB" id="A0A4Q1UQU0"/>
<dbReference type="PRINTS" id="PR00864">
    <property type="entry name" value="PREPILNPTASE"/>
</dbReference>
<dbReference type="OrthoDB" id="8223801at2"/>
<reference evidence="5 6" key="1">
    <citation type="submission" date="2017-03" db="EMBL/GenBank/DDBJ databases">
        <authorList>
            <person name="Safronova V.I."/>
            <person name="Sazanova A.L."/>
            <person name="Chirak E.R."/>
        </authorList>
    </citation>
    <scope>NUCLEOTIDE SEQUENCE [LARGE SCALE GENOMIC DNA]</scope>
    <source>
        <strain evidence="5 6">Opo-243</strain>
    </source>
</reference>
<dbReference type="InterPro" id="IPR014032">
    <property type="entry name" value="Peptidase_A24A_bac"/>
</dbReference>
<dbReference type="InterPro" id="IPR050882">
    <property type="entry name" value="Prepilin_peptidase/N-MTase"/>
</dbReference>
<evidence type="ECO:0000313" key="5">
    <source>
        <dbReference type="EMBL" id="RXT36747.1"/>
    </source>
</evidence>
<sequence length="198" mass="20945">MPEQHVYEGTGPALALSVALLLGVFASLVTAPGAEGLYGAFLAALMLAIAAYDARHYLIPNELTGAAFALALLRAAAFVPDIGIEALLWPLARAAAVALPLLLLMVLYRRWRGRDGLGLGDVKLAAVCGAWLDLATVAAVIELAALLAIGVYVANATLRRRPLRGTAFLPFGLFLAPAIWIGWLGETWYVNWLGGWPG</sequence>
<dbReference type="RefSeq" id="WP_129274889.1">
    <property type="nucleotide sequence ID" value="NZ_MZXW01000050.1"/>
</dbReference>
<evidence type="ECO:0000259" key="4">
    <source>
        <dbReference type="Pfam" id="PF01478"/>
    </source>
</evidence>
<feature type="transmembrane region" description="Helical" evidence="3">
    <location>
        <begin position="36"/>
        <end position="52"/>
    </location>
</feature>
<dbReference type="PANTHER" id="PTHR30487">
    <property type="entry name" value="TYPE 4 PREPILIN-LIKE PROTEINS LEADER PEPTIDE-PROCESSING ENZYME"/>
    <property type="match status" value="1"/>
</dbReference>
<comment type="similarity">
    <text evidence="1 2">Belongs to the peptidase A24 family.</text>
</comment>
<keyword evidence="3" id="KW-1133">Transmembrane helix</keyword>
<name>A0A4Q1UQU0_9BRAD</name>
<evidence type="ECO:0000256" key="2">
    <source>
        <dbReference type="RuleBase" id="RU003793"/>
    </source>
</evidence>
<feature type="transmembrane region" description="Helical" evidence="3">
    <location>
        <begin position="131"/>
        <end position="154"/>
    </location>
</feature>